<dbReference type="EMBL" id="LT670818">
    <property type="protein sequence ID" value="SHG42487.1"/>
    <property type="molecule type" value="Genomic_DNA"/>
</dbReference>
<gene>
    <name evidence="2" type="ORF">SAMN05444169_2395</name>
</gene>
<organism evidence="2 3">
    <name type="scientific">Bradyrhizobium erythrophlei</name>
    <dbReference type="NCBI Taxonomy" id="1437360"/>
    <lineage>
        <taxon>Bacteria</taxon>
        <taxon>Pseudomonadati</taxon>
        <taxon>Pseudomonadota</taxon>
        <taxon>Alphaproteobacteria</taxon>
        <taxon>Hyphomicrobiales</taxon>
        <taxon>Nitrobacteraceae</taxon>
        <taxon>Bradyrhizobium</taxon>
    </lineage>
</organism>
<feature type="compositionally biased region" description="Basic and acidic residues" evidence="1">
    <location>
        <begin position="147"/>
        <end position="168"/>
    </location>
</feature>
<name>A0A1M5JPJ6_9BRAD</name>
<feature type="region of interest" description="Disordered" evidence="1">
    <location>
        <begin position="141"/>
        <end position="181"/>
    </location>
</feature>
<evidence type="ECO:0000313" key="3">
    <source>
        <dbReference type="Proteomes" id="UP000190675"/>
    </source>
</evidence>
<reference evidence="2 3" key="1">
    <citation type="submission" date="2016-11" db="EMBL/GenBank/DDBJ databases">
        <authorList>
            <person name="Jaros S."/>
            <person name="Januszkiewicz K."/>
            <person name="Wedrychowicz H."/>
        </authorList>
    </citation>
    <scope>NUCLEOTIDE SEQUENCE [LARGE SCALE GENOMIC DNA]</scope>
    <source>
        <strain evidence="2 3">GAS242</strain>
    </source>
</reference>
<feature type="compositionally biased region" description="Polar residues" evidence="1">
    <location>
        <begin position="78"/>
        <end position="91"/>
    </location>
</feature>
<dbReference type="AlphaFoldDB" id="A0A1M5JPJ6"/>
<dbReference type="Proteomes" id="UP000190675">
    <property type="component" value="Chromosome I"/>
</dbReference>
<evidence type="ECO:0000256" key="1">
    <source>
        <dbReference type="SAM" id="MobiDB-lite"/>
    </source>
</evidence>
<feature type="region of interest" description="Disordered" evidence="1">
    <location>
        <begin position="70"/>
        <end position="97"/>
    </location>
</feature>
<proteinExistence type="predicted"/>
<sequence length="226" mass="25093">MRIWRCANGYTPQNNISEFQKLCLPPHPNQFYIRVVPSHRGAARDRHGRGTGCGGRVGALDEQRRMRTAKSCGPDASTPASSLRVHSQATVTRKPDRRGEYDISRKTIARGMPGVSRCDLTTRVRSTTLIAHAAIGRIGRPAFPAPSERRGRNEQARLARNMRRDRESVAGFTSPRVRGEVGAKRRVRGTLSESGLQRVPLTRSQDARDLSPQAGRGENDVLLFDM</sequence>
<evidence type="ECO:0000313" key="2">
    <source>
        <dbReference type="EMBL" id="SHG42487.1"/>
    </source>
</evidence>
<feature type="region of interest" description="Disordered" evidence="1">
    <location>
        <begin position="201"/>
        <end position="226"/>
    </location>
</feature>
<accession>A0A1M5JPJ6</accession>
<protein>
    <submittedName>
        <fullName evidence="2">Uncharacterized protein</fullName>
    </submittedName>
</protein>